<reference evidence="13 14" key="1">
    <citation type="journal article" date="2015" name="Biotechnol. Biofuels">
        <title>Genetic basis of the highly efficient yeast Kluyveromyces marxianus: complete genome sequence and transcriptome analyses.</title>
        <authorList>
            <person name="Lertwattanasakul N."/>
            <person name="Kosaka T."/>
            <person name="Hosoyama A."/>
            <person name="Suzuki Y."/>
            <person name="Rodrussamee N."/>
            <person name="Matsutani M."/>
            <person name="Murata M."/>
            <person name="Fujimoto N."/>
            <person name="Suprayogi"/>
            <person name="Tsuchikane K."/>
            <person name="Limtong S."/>
            <person name="Fujita N."/>
            <person name="Yamada M."/>
        </authorList>
    </citation>
    <scope>NUCLEOTIDE SEQUENCE [LARGE SCALE GENOMIC DNA]</scope>
    <source>
        <strain evidence="14">DMKU3-1042 / BCC 29191 / NBRC 104275</strain>
    </source>
</reference>
<dbReference type="OrthoDB" id="1867259at2759"/>
<dbReference type="PANTHER" id="PTHR23418:SF0">
    <property type="entry name" value="ACIREDUCTONE DIOXYGENASE"/>
    <property type="match status" value="1"/>
</dbReference>
<dbReference type="CDD" id="cd02232">
    <property type="entry name" value="cupin_ARD"/>
    <property type="match status" value="1"/>
</dbReference>
<feature type="binding site" evidence="11">
    <location>
        <position position="191"/>
    </location>
    <ligand>
        <name>Fe(2+)</name>
        <dbReference type="ChEBI" id="CHEBI:29033"/>
        <note>for iron-dependent acireductone dioxygenase activity</note>
    </ligand>
</feature>
<sequence length="239" mass="27647">MSKHLFKPVSVLLFVFKALSENDIYIINPCASLDKVFLTKKLAISKPLAPLGPLIPLQKPPMLSYIHDNNDTVDFREAHDTGKPVSLERLASLGLIYKHFDDQEDVDSFAKERNYKNRDIVNISKDSFPNQQAMLDKLAVFYAEHLHEDEEIRYCLDGEGYFDVRDPFTEEWIRCKLNKGDLLVLPAGIYHRFTLTSSNYIKALRLFKEEPKWQAYNRPEADSNPYRKEYLSQVQAGTV</sequence>
<comment type="pathway">
    <text evidence="11">Amino-acid biosynthesis; L-methionine biosynthesis via salvage pathway; L-methionine from S-methyl-5-thio-alpha-D-ribose 1-phosphate: step 5/6.</text>
</comment>
<keyword evidence="4 11" id="KW-0028">Amino-acid biosynthesis</keyword>
<keyword evidence="8 11" id="KW-0408">Iron</keyword>
<dbReference type="EMBL" id="AP012217">
    <property type="protein sequence ID" value="BAO41066.1"/>
    <property type="molecule type" value="Genomic_DNA"/>
</dbReference>
<dbReference type="GO" id="GO:0010309">
    <property type="term" value="F:acireductone dioxygenase [iron(II)-requiring] activity"/>
    <property type="evidence" value="ECO:0007669"/>
    <property type="project" value="UniProtKB-UniRule"/>
</dbReference>
<dbReference type="EC" id="1.13.11.54" evidence="11"/>
<evidence type="ECO:0000256" key="11">
    <source>
        <dbReference type="HAMAP-Rule" id="MF_03154"/>
    </source>
</evidence>
<evidence type="ECO:0000256" key="12">
    <source>
        <dbReference type="SAM" id="SignalP"/>
    </source>
</evidence>
<keyword evidence="3 11" id="KW-0533">Nickel</keyword>
<dbReference type="InterPro" id="IPR004313">
    <property type="entry name" value="ARD"/>
</dbReference>
<keyword evidence="7 11" id="KW-0560">Oxidoreductase</keyword>
<dbReference type="Pfam" id="PF03079">
    <property type="entry name" value="ARD"/>
    <property type="match status" value="1"/>
</dbReference>
<evidence type="ECO:0000256" key="2">
    <source>
        <dbReference type="ARBA" id="ARBA00022490"/>
    </source>
</evidence>
<dbReference type="GO" id="GO:0019509">
    <property type="term" value="P:L-methionine salvage from methylthioadenosine"/>
    <property type="evidence" value="ECO:0007669"/>
    <property type="project" value="UniProtKB-UniRule"/>
</dbReference>
<dbReference type="InterPro" id="IPR027496">
    <property type="entry name" value="ARD_euk"/>
</dbReference>
<evidence type="ECO:0000256" key="1">
    <source>
        <dbReference type="ARBA" id="ARBA00000428"/>
    </source>
</evidence>
<dbReference type="GO" id="GO:0005506">
    <property type="term" value="F:iron ion binding"/>
    <property type="evidence" value="ECO:0007669"/>
    <property type="project" value="UniProtKB-UniRule"/>
</dbReference>
<proteinExistence type="inferred from homology"/>
<dbReference type="Proteomes" id="UP000065495">
    <property type="component" value="Chromosome 5"/>
</dbReference>
<comment type="catalytic activity">
    <reaction evidence="1 11">
        <text>1,2-dihydroxy-5-(methylsulfanyl)pent-1-en-3-one + O2 = 4-methylsulfanyl-2-oxobutanoate + formate + 2 H(+)</text>
        <dbReference type="Rhea" id="RHEA:24504"/>
        <dbReference type="ChEBI" id="CHEBI:15378"/>
        <dbReference type="ChEBI" id="CHEBI:15379"/>
        <dbReference type="ChEBI" id="CHEBI:15740"/>
        <dbReference type="ChEBI" id="CHEBI:16723"/>
        <dbReference type="ChEBI" id="CHEBI:49252"/>
        <dbReference type="EC" id="1.13.11.54"/>
    </reaction>
</comment>
<dbReference type="GO" id="GO:0005634">
    <property type="term" value="C:nucleus"/>
    <property type="evidence" value="ECO:0007669"/>
    <property type="project" value="UniProtKB-SubCell"/>
</dbReference>
<keyword evidence="2 11" id="KW-0963">Cytoplasm</keyword>
<dbReference type="KEGG" id="kmx:KLMA_50412"/>
<dbReference type="SUPFAM" id="SSF51182">
    <property type="entry name" value="RmlC-like cupins"/>
    <property type="match status" value="1"/>
</dbReference>
<keyword evidence="12" id="KW-0732">Signal</keyword>
<dbReference type="RefSeq" id="XP_022676873.1">
    <property type="nucleotide sequence ID" value="XM_022820406.1"/>
</dbReference>
<comment type="function">
    <text evidence="11">Catalyzes 2 different reactions between oxygen and the acireductone 1,2-dihydroxy-3-keto-5-methylthiopentene (DHK-MTPene) depending upon the metal bound in the active site. Fe-containing acireductone dioxygenase (Fe-ARD) produces formate and 2-keto-4-methylthiobutyrate (KMTB), the alpha-ketoacid precursor of methionine in the methionine recycle pathway. Ni-containing acireductone dioxygenase (Ni-ARD) produces methylthiopropionate, carbon monoxide and formate, and does not lie on the methionine recycle pathway.</text>
</comment>
<evidence type="ECO:0000256" key="5">
    <source>
        <dbReference type="ARBA" id="ARBA00022723"/>
    </source>
</evidence>
<dbReference type="AlphaFoldDB" id="W0TE11"/>
<keyword evidence="10 11" id="KW-0539">Nucleus</keyword>
<name>W0TE11_KLUMD</name>
<feature type="binding site" evidence="11">
    <location>
        <position position="151"/>
    </location>
    <ligand>
        <name>Fe(2+)</name>
        <dbReference type="ChEBI" id="CHEBI:29033"/>
        <note>for iron-dependent acireductone dioxygenase activity</note>
    </ligand>
</feature>
<evidence type="ECO:0000256" key="3">
    <source>
        <dbReference type="ARBA" id="ARBA00022596"/>
    </source>
</evidence>
<dbReference type="FunFam" id="2.60.120.10:FF:000079">
    <property type="entry name" value="1,2-dihydroxy-3-keto-5-methylthiopentene dioxygenase"/>
    <property type="match status" value="1"/>
</dbReference>
<protein>
    <recommendedName>
        <fullName evidence="11">Acireductone dioxygenase</fullName>
    </recommendedName>
    <alternativeName>
        <fullName evidence="11">Acireductone dioxygenase (Fe(2+)-requiring)</fullName>
        <shortName evidence="11">ARD'</shortName>
        <shortName evidence="11">Fe-ARD</shortName>
        <ecNumber evidence="11">1.13.11.54</ecNumber>
    </alternativeName>
    <alternativeName>
        <fullName evidence="11">Acireductone dioxygenase (Ni(2+)-requiring)</fullName>
        <shortName evidence="11">ARD</shortName>
        <shortName evidence="11">Ni-ARD</shortName>
        <ecNumber evidence="11">1.13.11.53</ecNumber>
    </alternativeName>
</protein>
<evidence type="ECO:0000313" key="13">
    <source>
        <dbReference type="EMBL" id="BAO41066.1"/>
    </source>
</evidence>
<evidence type="ECO:0000256" key="8">
    <source>
        <dbReference type="ARBA" id="ARBA00023004"/>
    </source>
</evidence>
<dbReference type="InterPro" id="IPR011051">
    <property type="entry name" value="RmlC_Cupin_sf"/>
</dbReference>
<dbReference type="PANTHER" id="PTHR23418">
    <property type="entry name" value="ACIREDUCTONE DIOXYGENASE"/>
    <property type="match status" value="1"/>
</dbReference>
<evidence type="ECO:0000256" key="6">
    <source>
        <dbReference type="ARBA" id="ARBA00022964"/>
    </source>
</evidence>
<keyword evidence="5 11" id="KW-0479">Metal-binding</keyword>
<keyword evidence="6 11" id="KW-0223">Dioxygenase</keyword>
<evidence type="ECO:0000256" key="10">
    <source>
        <dbReference type="ARBA" id="ARBA00023242"/>
    </source>
</evidence>
<evidence type="ECO:0000256" key="4">
    <source>
        <dbReference type="ARBA" id="ARBA00022605"/>
    </source>
</evidence>
<dbReference type="InterPro" id="IPR014710">
    <property type="entry name" value="RmlC-like_jellyroll"/>
</dbReference>
<evidence type="ECO:0000256" key="9">
    <source>
        <dbReference type="ARBA" id="ARBA00023167"/>
    </source>
</evidence>
<accession>W0TE11</accession>
<dbReference type="GO" id="GO:0016151">
    <property type="term" value="F:nickel cation binding"/>
    <property type="evidence" value="ECO:0007669"/>
    <property type="project" value="UniProtKB-UniRule"/>
</dbReference>
<feature type="binding site" evidence="11">
    <location>
        <position position="151"/>
    </location>
    <ligand>
        <name>Ni(2+)</name>
        <dbReference type="ChEBI" id="CHEBI:49786"/>
        <note>for nickel-dependent acireductone dioxygenase activity</note>
    </ligand>
</feature>
<keyword evidence="9 11" id="KW-0486">Methionine biosynthesis</keyword>
<feature type="binding site" evidence="11">
    <location>
        <position position="145"/>
    </location>
    <ligand>
        <name>Fe(2+)</name>
        <dbReference type="ChEBI" id="CHEBI:29033"/>
        <note>for iron-dependent acireductone dioxygenase activity</note>
    </ligand>
</feature>
<organism evidence="13 14">
    <name type="scientific">Kluyveromyces marxianus (strain DMKU3-1042 / BCC 29191 / NBRC 104275)</name>
    <name type="common">Yeast</name>
    <name type="synonym">Candida kefyr</name>
    <dbReference type="NCBI Taxonomy" id="1003335"/>
    <lineage>
        <taxon>Eukaryota</taxon>
        <taxon>Fungi</taxon>
        <taxon>Dikarya</taxon>
        <taxon>Ascomycota</taxon>
        <taxon>Saccharomycotina</taxon>
        <taxon>Saccharomycetes</taxon>
        <taxon>Saccharomycetales</taxon>
        <taxon>Saccharomycetaceae</taxon>
        <taxon>Kluyveromyces</taxon>
    </lineage>
</organism>
<dbReference type="Gene3D" id="2.60.120.10">
    <property type="entry name" value="Jelly Rolls"/>
    <property type="match status" value="1"/>
</dbReference>
<evidence type="ECO:0000256" key="7">
    <source>
        <dbReference type="ARBA" id="ARBA00023002"/>
    </source>
</evidence>
<dbReference type="VEuPathDB" id="FungiDB:KLMA_50412"/>
<comment type="subcellular location">
    <subcellularLocation>
        <location evidence="11">Cytoplasm</location>
    </subcellularLocation>
    <subcellularLocation>
        <location evidence="11">Nucleus</location>
    </subcellularLocation>
</comment>
<feature type="binding site" evidence="11">
    <location>
        <position position="147"/>
    </location>
    <ligand>
        <name>Ni(2+)</name>
        <dbReference type="ChEBI" id="CHEBI:49786"/>
        <note>for nickel-dependent acireductone dioxygenase activity</note>
    </ligand>
</feature>
<evidence type="ECO:0000313" key="14">
    <source>
        <dbReference type="Proteomes" id="UP000065495"/>
    </source>
</evidence>
<feature type="signal peptide" evidence="12">
    <location>
        <begin position="1"/>
        <end position="20"/>
    </location>
</feature>
<feature type="binding site" evidence="11">
    <location>
        <position position="147"/>
    </location>
    <ligand>
        <name>Fe(2+)</name>
        <dbReference type="ChEBI" id="CHEBI:29033"/>
        <note>for iron-dependent acireductone dioxygenase activity</note>
    </ligand>
</feature>
<comment type="catalytic activity">
    <reaction evidence="11">
        <text>1,2-dihydroxy-5-(methylsulfanyl)pent-1-en-3-one + O2 = 3-(methylsulfanyl)propanoate + CO + formate + 2 H(+)</text>
        <dbReference type="Rhea" id="RHEA:14161"/>
        <dbReference type="ChEBI" id="CHEBI:15378"/>
        <dbReference type="ChEBI" id="CHEBI:15379"/>
        <dbReference type="ChEBI" id="CHEBI:15740"/>
        <dbReference type="ChEBI" id="CHEBI:17245"/>
        <dbReference type="ChEBI" id="CHEBI:49016"/>
        <dbReference type="ChEBI" id="CHEBI:49252"/>
        <dbReference type="EC" id="1.13.11.53"/>
    </reaction>
</comment>
<gene>
    <name evidence="11 13" type="primary">ADI1</name>
    <name evidence="13" type="ORF">KLMA_50412</name>
</gene>
<dbReference type="EC" id="1.13.11.53" evidence="11"/>
<comment type="cofactor">
    <cofactor evidence="11">
        <name>Fe(2+)</name>
        <dbReference type="ChEBI" id="CHEBI:29033"/>
    </cofactor>
    <cofactor evidence="11">
        <name>Ni(2+)</name>
        <dbReference type="ChEBI" id="CHEBI:49786"/>
    </cofactor>
    <text evidence="11">Binds either 1 Fe or Ni cation per monomer. Iron-binding promotes an acireductone dioxygenase reaction producing 2-keto-4-methylthiobutyrate, while nickel-binding promotes an acireductone dioxygenase reaction producing 3-(methylsulfanyl)propanoate.</text>
</comment>
<dbReference type="UniPathway" id="UPA00904">
    <property type="reaction ID" value="UER00878"/>
</dbReference>
<dbReference type="GO" id="GO:0010308">
    <property type="term" value="F:acireductone dioxygenase (Ni2+-requiring) activity"/>
    <property type="evidence" value="ECO:0007669"/>
    <property type="project" value="UniProtKB-UniRule"/>
</dbReference>
<dbReference type="GeneID" id="34717015"/>
<dbReference type="GO" id="GO:0005737">
    <property type="term" value="C:cytoplasm"/>
    <property type="evidence" value="ECO:0007669"/>
    <property type="project" value="UniProtKB-SubCell"/>
</dbReference>
<feature type="chain" id="PRO_5004796551" description="Acireductone dioxygenase" evidence="12">
    <location>
        <begin position="21"/>
        <end position="239"/>
    </location>
</feature>
<feature type="binding site" evidence="11">
    <location>
        <position position="191"/>
    </location>
    <ligand>
        <name>Ni(2+)</name>
        <dbReference type="ChEBI" id="CHEBI:49786"/>
        <note>for nickel-dependent acireductone dioxygenase activity</note>
    </ligand>
</feature>
<dbReference type="HAMAP" id="MF_03154">
    <property type="entry name" value="Salvage_MtnD_euk"/>
    <property type="match status" value="1"/>
</dbReference>
<comment type="similarity">
    <text evidence="11">Belongs to the acireductone dioxygenase (ARD) family.</text>
</comment>
<feature type="binding site" evidence="11">
    <location>
        <position position="145"/>
    </location>
    <ligand>
        <name>Ni(2+)</name>
        <dbReference type="ChEBI" id="CHEBI:49786"/>
        <note>for nickel-dependent acireductone dioxygenase activity</note>
    </ligand>
</feature>